<dbReference type="EnsemblPlants" id="AET3Gv21013800.2">
    <property type="protein sequence ID" value="AET3Gv21013800.2"/>
    <property type="gene ID" value="AET3Gv21013800"/>
</dbReference>
<reference evidence="1" key="5">
    <citation type="journal article" date="2021" name="G3 (Bethesda)">
        <title>Aegilops tauschii genome assembly Aet v5.0 features greater sequence contiguity and improved annotation.</title>
        <authorList>
            <person name="Wang L."/>
            <person name="Zhu T."/>
            <person name="Rodriguez J.C."/>
            <person name="Deal K.R."/>
            <person name="Dubcovsky J."/>
            <person name="McGuire P.E."/>
            <person name="Lux T."/>
            <person name="Spannagl M."/>
            <person name="Mayer K.F.X."/>
            <person name="Baldrich P."/>
            <person name="Meyers B.C."/>
            <person name="Huo N."/>
            <person name="Gu Y.Q."/>
            <person name="Zhou H."/>
            <person name="Devos K.M."/>
            <person name="Bennetzen J.L."/>
            <person name="Unver T."/>
            <person name="Budak H."/>
            <person name="Gulick P.J."/>
            <person name="Galiba G."/>
            <person name="Kalapos B."/>
            <person name="Nelson D.R."/>
            <person name="Li P."/>
            <person name="You F.M."/>
            <person name="Luo M.C."/>
            <person name="Dvorak J."/>
        </authorList>
    </citation>
    <scope>NUCLEOTIDE SEQUENCE [LARGE SCALE GENOMIC DNA]</scope>
    <source>
        <strain evidence="1">cv. AL8/78</strain>
    </source>
</reference>
<reference evidence="1" key="4">
    <citation type="submission" date="2019-03" db="UniProtKB">
        <authorList>
            <consortium name="EnsemblPlants"/>
        </authorList>
    </citation>
    <scope>IDENTIFICATION</scope>
</reference>
<reference evidence="2" key="2">
    <citation type="journal article" date="2017" name="Nat. Plants">
        <title>The Aegilops tauschii genome reveals multiple impacts of transposons.</title>
        <authorList>
            <person name="Zhao G."/>
            <person name="Zou C."/>
            <person name="Li K."/>
            <person name="Wang K."/>
            <person name="Li T."/>
            <person name="Gao L."/>
            <person name="Zhang X."/>
            <person name="Wang H."/>
            <person name="Yang Z."/>
            <person name="Liu X."/>
            <person name="Jiang W."/>
            <person name="Mao L."/>
            <person name="Kong X."/>
            <person name="Jiao Y."/>
            <person name="Jia J."/>
        </authorList>
    </citation>
    <scope>NUCLEOTIDE SEQUENCE [LARGE SCALE GENOMIC DNA]</scope>
    <source>
        <strain evidence="2">cv. AL8/78</strain>
    </source>
</reference>
<dbReference type="Gramene" id="AET3Gv21013800.1">
    <property type="protein sequence ID" value="AET3Gv21013800.1"/>
    <property type="gene ID" value="AET3Gv21013800"/>
</dbReference>
<dbReference type="EnsemblPlants" id="AET3Gv21013800.1">
    <property type="protein sequence ID" value="AET3Gv21013800.1"/>
    <property type="gene ID" value="AET3Gv21013800"/>
</dbReference>
<evidence type="ECO:0000313" key="1">
    <source>
        <dbReference type="EnsemblPlants" id="AET3Gv21013800.2"/>
    </source>
</evidence>
<dbReference type="AlphaFoldDB" id="A0A453GGW6"/>
<dbReference type="Gramene" id="AET3Gv21013800.2">
    <property type="protein sequence ID" value="AET3Gv21013800.2"/>
    <property type="gene ID" value="AET3Gv21013800"/>
</dbReference>
<reference evidence="1" key="3">
    <citation type="journal article" date="2017" name="Nature">
        <title>Genome sequence of the progenitor of the wheat D genome Aegilops tauschii.</title>
        <authorList>
            <person name="Luo M.C."/>
            <person name="Gu Y.Q."/>
            <person name="Puiu D."/>
            <person name="Wang H."/>
            <person name="Twardziok S.O."/>
            <person name="Deal K.R."/>
            <person name="Huo N."/>
            <person name="Zhu T."/>
            <person name="Wang L."/>
            <person name="Wang Y."/>
            <person name="McGuire P.E."/>
            <person name="Liu S."/>
            <person name="Long H."/>
            <person name="Ramasamy R.K."/>
            <person name="Rodriguez J.C."/>
            <person name="Van S.L."/>
            <person name="Yuan L."/>
            <person name="Wang Z."/>
            <person name="Xia Z."/>
            <person name="Xiao L."/>
            <person name="Anderson O.D."/>
            <person name="Ouyang S."/>
            <person name="Liang Y."/>
            <person name="Zimin A.V."/>
            <person name="Pertea G."/>
            <person name="Qi P."/>
            <person name="Bennetzen J.L."/>
            <person name="Dai X."/>
            <person name="Dawson M.W."/>
            <person name="Muller H.G."/>
            <person name="Kugler K."/>
            <person name="Rivarola-Duarte L."/>
            <person name="Spannagl M."/>
            <person name="Mayer K.F.X."/>
            <person name="Lu F.H."/>
            <person name="Bevan M.W."/>
            <person name="Leroy P."/>
            <person name="Li P."/>
            <person name="You F.M."/>
            <person name="Sun Q."/>
            <person name="Liu Z."/>
            <person name="Lyons E."/>
            <person name="Wicker T."/>
            <person name="Salzberg S.L."/>
            <person name="Devos K.M."/>
            <person name="Dvorak J."/>
        </authorList>
    </citation>
    <scope>NUCLEOTIDE SEQUENCE [LARGE SCALE GENOMIC DNA]</scope>
    <source>
        <strain evidence="1">cv. AL8/78</strain>
    </source>
</reference>
<proteinExistence type="predicted"/>
<name>A0A453GGW6_AEGTS</name>
<dbReference type="STRING" id="200361.A0A453GGW6"/>
<sequence length="138" mass="15508">MEAPTMEHLATVKHILRYIAGTLNWGVHYSRGAVDAPFDSDLGGCIDTRRSTTGLMFFFESNLVSWQSKKQIIVTLYSCEAEYVAATTAACQGVWQARLLNEIKVEAVRKVVLNMDNKSAMSLCKNPVFHKRSKHIEN</sequence>
<dbReference type="Proteomes" id="UP000015105">
    <property type="component" value="Chromosome 3D"/>
</dbReference>
<reference evidence="2" key="1">
    <citation type="journal article" date="2014" name="Science">
        <title>Ancient hybridizations among the ancestral genomes of bread wheat.</title>
        <authorList>
            <consortium name="International Wheat Genome Sequencing Consortium,"/>
            <person name="Marcussen T."/>
            <person name="Sandve S.R."/>
            <person name="Heier L."/>
            <person name="Spannagl M."/>
            <person name="Pfeifer M."/>
            <person name="Jakobsen K.S."/>
            <person name="Wulff B.B."/>
            <person name="Steuernagel B."/>
            <person name="Mayer K.F."/>
            <person name="Olsen O.A."/>
        </authorList>
    </citation>
    <scope>NUCLEOTIDE SEQUENCE [LARGE SCALE GENOMIC DNA]</scope>
    <source>
        <strain evidence="2">cv. AL8/78</strain>
    </source>
</reference>
<dbReference type="PANTHER" id="PTHR11439">
    <property type="entry name" value="GAG-POL-RELATED RETROTRANSPOSON"/>
    <property type="match status" value="1"/>
</dbReference>
<accession>A0A453GGW6</accession>
<dbReference type="PANTHER" id="PTHR11439:SF515">
    <property type="entry name" value="GAG-POL POLYPROTEIN"/>
    <property type="match status" value="1"/>
</dbReference>
<evidence type="ECO:0000313" key="2">
    <source>
        <dbReference type="Proteomes" id="UP000015105"/>
    </source>
</evidence>
<organism evidence="1 2">
    <name type="scientific">Aegilops tauschii subsp. strangulata</name>
    <name type="common">Goatgrass</name>
    <dbReference type="NCBI Taxonomy" id="200361"/>
    <lineage>
        <taxon>Eukaryota</taxon>
        <taxon>Viridiplantae</taxon>
        <taxon>Streptophyta</taxon>
        <taxon>Embryophyta</taxon>
        <taxon>Tracheophyta</taxon>
        <taxon>Spermatophyta</taxon>
        <taxon>Magnoliopsida</taxon>
        <taxon>Liliopsida</taxon>
        <taxon>Poales</taxon>
        <taxon>Poaceae</taxon>
        <taxon>BOP clade</taxon>
        <taxon>Pooideae</taxon>
        <taxon>Triticodae</taxon>
        <taxon>Triticeae</taxon>
        <taxon>Triticinae</taxon>
        <taxon>Aegilops</taxon>
    </lineage>
</organism>
<protein>
    <recommendedName>
        <fullName evidence="3">Retrovirus-related Pol polyprotein from transposon TNT 1-94</fullName>
    </recommendedName>
</protein>
<evidence type="ECO:0008006" key="3">
    <source>
        <dbReference type="Google" id="ProtNLM"/>
    </source>
</evidence>
<dbReference type="CDD" id="cd09272">
    <property type="entry name" value="RNase_HI_RT_Ty1"/>
    <property type="match status" value="1"/>
</dbReference>
<keyword evidence="2" id="KW-1185">Reference proteome</keyword>